<dbReference type="Proteomes" id="UP000610558">
    <property type="component" value="Unassembled WGS sequence"/>
</dbReference>
<gene>
    <name evidence="2" type="primary">tnpA</name>
    <name evidence="2" type="ORF">IB286_09265</name>
</gene>
<dbReference type="SMART" id="SM01321">
    <property type="entry name" value="Y1_Tnp"/>
    <property type="match status" value="1"/>
</dbReference>
<name>A0A927C1V3_9GAMM</name>
<dbReference type="SUPFAM" id="SSF143422">
    <property type="entry name" value="Transposase IS200-like"/>
    <property type="match status" value="1"/>
</dbReference>
<dbReference type="InterPro" id="IPR002686">
    <property type="entry name" value="Transposase_17"/>
</dbReference>
<proteinExistence type="predicted"/>
<evidence type="ECO:0000313" key="2">
    <source>
        <dbReference type="EMBL" id="MBD2859194.1"/>
    </source>
</evidence>
<organism evidence="2 3">
    <name type="scientific">Spongiibacter pelagi</name>
    <dbReference type="NCBI Taxonomy" id="2760804"/>
    <lineage>
        <taxon>Bacteria</taxon>
        <taxon>Pseudomonadati</taxon>
        <taxon>Pseudomonadota</taxon>
        <taxon>Gammaproteobacteria</taxon>
        <taxon>Cellvibrionales</taxon>
        <taxon>Spongiibacteraceae</taxon>
        <taxon>Spongiibacter</taxon>
    </lineage>
</organism>
<dbReference type="PANTHER" id="PTHR33360:SF2">
    <property type="entry name" value="TRANSPOSASE FOR INSERTION SEQUENCE ELEMENT IS200"/>
    <property type="match status" value="1"/>
</dbReference>
<dbReference type="RefSeq" id="WP_190764756.1">
    <property type="nucleotide sequence ID" value="NZ_JACXLD010000004.1"/>
</dbReference>
<reference evidence="2" key="1">
    <citation type="submission" date="2020-09" db="EMBL/GenBank/DDBJ databases">
        <authorList>
            <person name="Yoon J.-W."/>
        </authorList>
    </citation>
    <scope>NUCLEOTIDE SEQUENCE</scope>
    <source>
        <strain evidence="2">KMU-158</strain>
    </source>
</reference>
<dbReference type="PANTHER" id="PTHR33360">
    <property type="entry name" value="TRANSPOSASE FOR INSERTION SEQUENCE ELEMENT IS200"/>
    <property type="match status" value="1"/>
</dbReference>
<keyword evidence="3" id="KW-1185">Reference proteome</keyword>
<dbReference type="EMBL" id="JACXLD010000004">
    <property type="protein sequence ID" value="MBD2859194.1"/>
    <property type="molecule type" value="Genomic_DNA"/>
</dbReference>
<dbReference type="Pfam" id="PF01797">
    <property type="entry name" value="Y1_Tnp"/>
    <property type="match status" value="1"/>
</dbReference>
<dbReference type="GO" id="GO:0003677">
    <property type="term" value="F:DNA binding"/>
    <property type="evidence" value="ECO:0007669"/>
    <property type="project" value="InterPro"/>
</dbReference>
<sequence>MEVGYSAHGVYRLQYHVIWVTKYRRRILKPFVEDYLRVVLPKLLRSMPGVTIETIDFDQDHLHMVMEIPPKYAIADVMGQLKGRSASHMRKTFKWLSKVYWKENVVWSPGYFVSSVGIDEHVIRRYVEYQGRKDSDQLRMEL</sequence>
<feature type="domain" description="Transposase IS200-like" evidence="1">
    <location>
        <begin position="10"/>
        <end position="130"/>
    </location>
</feature>
<dbReference type="GO" id="GO:0006313">
    <property type="term" value="P:DNA transposition"/>
    <property type="evidence" value="ECO:0007669"/>
    <property type="project" value="InterPro"/>
</dbReference>
<dbReference type="AlphaFoldDB" id="A0A927C1V3"/>
<comment type="caution">
    <text evidence="2">The sequence shown here is derived from an EMBL/GenBank/DDBJ whole genome shotgun (WGS) entry which is preliminary data.</text>
</comment>
<dbReference type="NCBIfam" id="NF033573">
    <property type="entry name" value="transpos_IS200"/>
    <property type="match status" value="1"/>
</dbReference>
<evidence type="ECO:0000313" key="3">
    <source>
        <dbReference type="Proteomes" id="UP000610558"/>
    </source>
</evidence>
<dbReference type="Gene3D" id="3.30.70.1290">
    <property type="entry name" value="Transposase IS200-like"/>
    <property type="match status" value="1"/>
</dbReference>
<accession>A0A927C1V3</accession>
<dbReference type="GO" id="GO:0004803">
    <property type="term" value="F:transposase activity"/>
    <property type="evidence" value="ECO:0007669"/>
    <property type="project" value="InterPro"/>
</dbReference>
<dbReference type="InterPro" id="IPR036515">
    <property type="entry name" value="Transposase_17_sf"/>
</dbReference>
<protein>
    <submittedName>
        <fullName evidence="2">IS200/IS605 family transposase</fullName>
    </submittedName>
</protein>
<evidence type="ECO:0000259" key="1">
    <source>
        <dbReference type="SMART" id="SM01321"/>
    </source>
</evidence>